<comment type="similarity">
    <text evidence="4">In the N-terminal section; belongs to the PINc/VapC protein family.</text>
</comment>
<feature type="domain" description="PIN" evidence="5">
    <location>
        <begin position="23"/>
        <end position="164"/>
    </location>
</feature>
<dbReference type="Pfam" id="PF13638">
    <property type="entry name" value="PIN_4"/>
    <property type="match status" value="1"/>
</dbReference>
<protein>
    <submittedName>
        <fullName evidence="6">Phosphate starvation-inducible protein PhoH</fullName>
    </submittedName>
</protein>
<evidence type="ECO:0000259" key="5">
    <source>
        <dbReference type="SMART" id="SM00670"/>
    </source>
</evidence>
<dbReference type="Proteomes" id="UP000244896">
    <property type="component" value="Chromosome"/>
</dbReference>
<dbReference type="SMART" id="SM00670">
    <property type="entry name" value="PINc"/>
    <property type="match status" value="1"/>
</dbReference>
<dbReference type="SUPFAM" id="SSF52540">
    <property type="entry name" value="P-loop containing nucleoside triphosphate hydrolases"/>
    <property type="match status" value="1"/>
</dbReference>
<dbReference type="GO" id="GO:0005524">
    <property type="term" value="F:ATP binding"/>
    <property type="evidence" value="ECO:0007669"/>
    <property type="project" value="UniProtKB-KW"/>
</dbReference>
<dbReference type="PANTHER" id="PTHR30473">
    <property type="entry name" value="PROTEIN PHOH"/>
    <property type="match status" value="1"/>
</dbReference>
<comment type="similarity">
    <text evidence="1">Belongs to the PhoH family.</text>
</comment>
<evidence type="ECO:0000256" key="4">
    <source>
        <dbReference type="ARBA" id="ARBA00046345"/>
    </source>
</evidence>
<keyword evidence="7" id="KW-1185">Reference proteome</keyword>
<evidence type="ECO:0000256" key="2">
    <source>
        <dbReference type="ARBA" id="ARBA00022741"/>
    </source>
</evidence>
<reference evidence="6 7" key="1">
    <citation type="journal article" date="2018" name="Syst. Appl. Microbiol.">
        <title>Ereboglobus luteus gen. nov. sp. nov. from cockroach guts, and new insights into the oxygen relationship of the genera Opitutus and Didymococcus (Verrucomicrobia: Opitutaceae).</title>
        <authorList>
            <person name="Tegtmeier D."/>
            <person name="Belitz A."/>
            <person name="Radek R."/>
            <person name="Heimerl T."/>
            <person name="Brune A."/>
        </authorList>
    </citation>
    <scope>NUCLEOTIDE SEQUENCE [LARGE SCALE GENOMIC DNA]</scope>
    <source>
        <strain evidence="6 7">Ho45</strain>
    </source>
</reference>
<dbReference type="CDD" id="cd09883">
    <property type="entry name" value="PIN_VapC_PhoHL-ATPase"/>
    <property type="match status" value="1"/>
</dbReference>
<dbReference type="RefSeq" id="WP_108824989.1">
    <property type="nucleotide sequence ID" value="NZ_CP023004.1"/>
</dbReference>
<evidence type="ECO:0000256" key="3">
    <source>
        <dbReference type="ARBA" id="ARBA00022840"/>
    </source>
</evidence>
<evidence type="ECO:0000313" key="7">
    <source>
        <dbReference type="Proteomes" id="UP000244896"/>
    </source>
</evidence>
<dbReference type="InterPro" id="IPR029060">
    <property type="entry name" value="PIN-like_dom_sf"/>
</dbReference>
<dbReference type="EMBL" id="CP023004">
    <property type="protein sequence ID" value="AWI09177.1"/>
    <property type="molecule type" value="Genomic_DNA"/>
</dbReference>
<dbReference type="PANTHER" id="PTHR30473:SF2">
    <property type="entry name" value="PIN DOMAIN-CONTAINING PROTEIN"/>
    <property type="match status" value="1"/>
</dbReference>
<keyword evidence="2" id="KW-0547">Nucleotide-binding</keyword>
<dbReference type="InterPro" id="IPR051451">
    <property type="entry name" value="PhoH2-like"/>
</dbReference>
<evidence type="ECO:0000256" key="1">
    <source>
        <dbReference type="ARBA" id="ARBA00010393"/>
    </source>
</evidence>
<dbReference type="Gene3D" id="3.40.50.1010">
    <property type="entry name" value="5'-nuclease"/>
    <property type="match status" value="1"/>
</dbReference>
<accession>A0A2U8E2T2</accession>
<sequence>MESLSRAKAPKSQLLKEPKTRAKTFVLDTNVLLHDPQSIFKFEDNNLVIPVEVLEELDTIKTEQSTERGRNARRVHRILQELLPDAHSMDEGVRLRNGGSLSVIINHYMVDQHFAGANPAMLRLQAVLPDLSKKDNRIIACALYVQEQFPPPVILVTKDVNVQLKARAVGLESQDYLNDKVPEALAEAREDAYREIPVTIYEMQRFCSEGRFDLGAEASRGLALNDYVLLRSEVDKTMPARVAGVEADGSCTVGRLRIPESVRAPGGIPIRPRNLEQQFLMDALLDDSVSVVTCFGKAGTGKTLLSIACALHQTQDACSRYDGVSISRPVIAVGKEIGFLPGDLEEKMKPWLQPYFDALEVLIPSKPPKDPQFAVKKVSKKKKAKHDARAHAMEMSPVAQTAGASAGGNGNGGGATAGMIKPYERLIRNGMVEIEALCFIRGRSIARRFFILDEAQQLTPHEVKTVITRIAEGSKIVLIGDPAQIDNPYVDSRSNGLVYCHNRMRGQSLAAHVTLTKGERSKLAELAADLL</sequence>
<dbReference type="InterPro" id="IPR003714">
    <property type="entry name" value="PhoH"/>
</dbReference>
<name>A0A2U8E2T2_9BACT</name>
<dbReference type="GO" id="GO:0005829">
    <property type="term" value="C:cytosol"/>
    <property type="evidence" value="ECO:0007669"/>
    <property type="project" value="TreeGrafter"/>
</dbReference>
<dbReference type="AlphaFoldDB" id="A0A2U8E2T2"/>
<dbReference type="SUPFAM" id="SSF88723">
    <property type="entry name" value="PIN domain-like"/>
    <property type="match status" value="1"/>
</dbReference>
<dbReference type="KEGG" id="elut:CKA38_07920"/>
<organism evidence="6 7">
    <name type="scientific">Ereboglobus luteus</name>
    <dbReference type="NCBI Taxonomy" id="1796921"/>
    <lineage>
        <taxon>Bacteria</taxon>
        <taxon>Pseudomonadati</taxon>
        <taxon>Verrucomicrobiota</taxon>
        <taxon>Opitutia</taxon>
        <taxon>Opitutales</taxon>
        <taxon>Opitutaceae</taxon>
        <taxon>Ereboglobus</taxon>
    </lineage>
</organism>
<proteinExistence type="inferred from homology"/>
<keyword evidence="3" id="KW-0067">ATP-binding</keyword>
<dbReference type="Gene3D" id="3.40.50.300">
    <property type="entry name" value="P-loop containing nucleotide triphosphate hydrolases"/>
    <property type="match status" value="1"/>
</dbReference>
<evidence type="ECO:0000313" key="6">
    <source>
        <dbReference type="EMBL" id="AWI09177.1"/>
    </source>
</evidence>
<dbReference type="InterPro" id="IPR002716">
    <property type="entry name" value="PIN_dom"/>
</dbReference>
<gene>
    <name evidence="6" type="ORF">CKA38_07920</name>
</gene>
<dbReference type="Pfam" id="PF02562">
    <property type="entry name" value="PhoH"/>
    <property type="match status" value="1"/>
</dbReference>
<dbReference type="InterPro" id="IPR027417">
    <property type="entry name" value="P-loop_NTPase"/>
</dbReference>
<dbReference type="OrthoDB" id="9773137at2"/>